<gene>
    <name evidence="2" type="ORF">DXN04_17645</name>
</gene>
<organism evidence="2 3">
    <name type="scientific">Chitinophaga silvisoli</name>
    <dbReference type="NCBI Taxonomy" id="2291814"/>
    <lineage>
        <taxon>Bacteria</taxon>
        <taxon>Pseudomonadati</taxon>
        <taxon>Bacteroidota</taxon>
        <taxon>Chitinophagia</taxon>
        <taxon>Chitinophagales</taxon>
        <taxon>Chitinophagaceae</taxon>
        <taxon>Chitinophaga</taxon>
    </lineage>
</organism>
<evidence type="ECO:0000259" key="1">
    <source>
        <dbReference type="Pfam" id="PF14321"/>
    </source>
</evidence>
<protein>
    <submittedName>
        <fullName evidence="2">DUF4382 domain-containing protein</fullName>
    </submittedName>
</protein>
<dbReference type="EMBL" id="QTJV01000006">
    <property type="protein sequence ID" value="RFM33783.1"/>
    <property type="molecule type" value="Genomic_DNA"/>
</dbReference>
<dbReference type="GO" id="GO:0030246">
    <property type="term" value="F:carbohydrate binding"/>
    <property type="evidence" value="ECO:0007669"/>
    <property type="project" value="InterPro"/>
</dbReference>
<dbReference type="PROSITE" id="PS51257">
    <property type="entry name" value="PROKAR_LIPOPROTEIN"/>
    <property type="match status" value="1"/>
</dbReference>
<keyword evidence="3" id="KW-1185">Reference proteome</keyword>
<dbReference type="SUPFAM" id="SSF49452">
    <property type="entry name" value="Starch-binding domain-like"/>
    <property type="match status" value="1"/>
</dbReference>
<dbReference type="Proteomes" id="UP000261174">
    <property type="component" value="Unassembled WGS sequence"/>
</dbReference>
<dbReference type="InterPro" id="IPR025491">
    <property type="entry name" value="DUF4382"/>
</dbReference>
<sequence>MKTYLRTSGWGLATLVLLALVVYSCKKDNSSASTSLGANQQRLNVFLADDPGSRFDNVFLDIKSVQVLVDTCDGANGKGKGSDKGGDYDWGNDYNRCHWGEDKNDRDDSCKVWDSLAVSPGVYDVLSLRNGADTLLSEGVVPTGKVRRIQINLGDNSYVVKDSVQYPLKALNGQVKLVVNIRPEEWEEYQSGNYRLWLDFDVDRSIVQTGNGKFILRPVIHVFLVSETGSISGKVTPYDAYPVLTVYNDTDTAYALPWRNGEWKIRGLNTGTYNVFVNASNGYADTTITGVKIETGKNTSVDAIKLSK</sequence>
<dbReference type="Gene3D" id="2.60.40.1120">
    <property type="entry name" value="Carboxypeptidase-like, regulatory domain"/>
    <property type="match status" value="1"/>
</dbReference>
<dbReference type="OrthoDB" id="2111471at2"/>
<evidence type="ECO:0000313" key="3">
    <source>
        <dbReference type="Proteomes" id="UP000261174"/>
    </source>
</evidence>
<comment type="caution">
    <text evidence="2">The sequence shown here is derived from an EMBL/GenBank/DDBJ whole genome shotgun (WGS) entry which is preliminary data.</text>
</comment>
<evidence type="ECO:0000313" key="2">
    <source>
        <dbReference type="EMBL" id="RFM33783.1"/>
    </source>
</evidence>
<reference evidence="2 3" key="1">
    <citation type="submission" date="2018-08" db="EMBL/GenBank/DDBJ databases">
        <title>Chitinophaga sp. K20C18050901, a novel bacterium isolated from forest soil.</title>
        <authorList>
            <person name="Wang C."/>
        </authorList>
    </citation>
    <scope>NUCLEOTIDE SEQUENCE [LARGE SCALE GENOMIC DNA]</scope>
    <source>
        <strain evidence="2 3">K20C18050901</strain>
    </source>
</reference>
<dbReference type="RefSeq" id="WP_116854704.1">
    <property type="nucleotide sequence ID" value="NZ_QTJV01000006.1"/>
</dbReference>
<dbReference type="Pfam" id="PF14321">
    <property type="entry name" value="DUF4382"/>
    <property type="match status" value="1"/>
</dbReference>
<accession>A0A3E1P0R5</accession>
<name>A0A3E1P0R5_9BACT</name>
<proteinExistence type="predicted"/>
<dbReference type="InterPro" id="IPR013784">
    <property type="entry name" value="Carb-bd-like_fold"/>
</dbReference>
<dbReference type="AlphaFoldDB" id="A0A3E1P0R5"/>
<feature type="domain" description="DUF4382" evidence="1">
    <location>
        <begin position="42"/>
        <end position="218"/>
    </location>
</feature>